<name>A0A0F8YVZ2_9ZZZZ</name>
<comment type="caution">
    <text evidence="1">The sequence shown here is derived from an EMBL/GenBank/DDBJ whole genome shotgun (WGS) entry which is preliminary data.</text>
</comment>
<proteinExistence type="predicted"/>
<reference evidence="1" key="1">
    <citation type="journal article" date="2015" name="Nature">
        <title>Complex archaea that bridge the gap between prokaryotes and eukaryotes.</title>
        <authorList>
            <person name="Spang A."/>
            <person name="Saw J.H."/>
            <person name="Jorgensen S.L."/>
            <person name="Zaremba-Niedzwiedzka K."/>
            <person name="Martijn J."/>
            <person name="Lind A.E."/>
            <person name="van Eijk R."/>
            <person name="Schleper C."/>
            <person name="Guy L."/>
            <person name="Ettema T.J."/>
        </authorList>
    </citation>
    <scope>NUCLEOTIDE SEQUENCE</scope>
</reference>
<sequence>MGNDAVLSVQFQGAVNAEWGTLCFFVQYRRLEVPIGRGRRKEDEVRGFQRPRYIEGVFQCSVGMVKCRVRVFVASVDMCDRRHVNDDIGFNFSYSFRELMIIPGIHRKDGNLGPLKKIEPLQHHLAVEREYFGAVRQKRGEVV</sequence>
<organism evidence="1">
    <name type="scientific">marine sediment metagenome</name>
    <dbReference type="NCBI Taxonomy" id="412755"/>
    <lineage>
        <taxon>unclassified sequences</taxon>
        <taxon>metagenomes</taxon>
        <taxon>ecological metagenomes</taxon>
    </lineage>
</organism>
<protein>
    <submittedName>
        <fullName evidence="1">Uncharacterized protein</fullName>
    </submittedName>
</protein>
<gene>
    <name evidence="1" type="ORF">LCGC14_2771540</name>
</gene>
<dbReference type="AlphaFoldDB" id="A0A0F8YVZ2"/>
<accession>A0A0F8YVZ2</accession>
<dbReference type="EMBL" id="LAZR01051226">
    <property type="protein sequence ID" value="KKK85612.1"/>
    <property type="molecule type" value="Genomic_DNA"/>
</dbReference>
<evidence type="ECO:0000313" key="1">
    <source>
        <dbReference type="EMBL" id="KKK85612.1"/>
    </source>
</evidence>
<feature type="non-terminal residue" evidence="1">
    <location>
        <position position="143"/>
    </location>
</feature>